<dbReference type="Proteomes" id="UP000038010">
    <property type="component" value="Unassembled WGS sequence"/>
</dbReference>
<protein>
    <recommendedName>
        <fullName evidence="1">F-box domain-containing protein</fullName>
    </recommendedName>
</protein>
<dbReference type="VEuPathDB" id="FungiDB:AB675_7758"/>
<evidence type="ECO:0000259" key="1">
    <source>
        <dbReference type="PROSITE" id="PS50181"/>
    </source>
</evidence>
<dbReference type="RefSeq" id="XP_018000500.1">
    <property type="nucleotide sequence ID" value="XM_018148150.1"/>
</dbReference>
<keyword evidence="3" id="KW-1185">Reference proteome</keyword>
<dbReference type="EMBL" id="LFJN01000012">
    <property type="protein sequence ID" value="KPI40537.1"/>
    <property type="molecule type" value="Genomic_DNA"/>
</dbReference>
<evidence type="ECO:0000313" key="3">
    <source>
        <dbReference type="Proteomes" id="UP000038010"/>
    </source>
</evidence>
<dbReference type="GeneID" id="28740030"/>
<evidence type="ECO:0000313" key="2">
    <source>
        <dbReference type="EMBL" id="KPI40537.1"/>
    </source>
</evidence>
<dbReference type="AlphaFoldDB" id="A0A0N1HA13"/>
<feature type="domain" description="F-box" evidence="1">
    <location>
        <begin position="4"/>
        <end position="42"/>
    </location>
</feature>
<dbReference type="PROSITE" id="PS50181">
    <property type="entry name" value="FBOX"/>
    <property type="match status" value="1"/>
</dbReference>
<dbReference type="InterPro" id="IPR001810">
    <property type="entry name" value="F-box_dom"/>
</dbReference>
<accession>A0A0N1HA13</accession>
<comment type="caution">
    <text evidence="2">The sequence shown here is derived from an EMBL/GenBank/DDBJ whole genome shotgun (WGS) entry which is preliminary data.</text>
</comment>
<dbReference type="Pfam" id="PF12937">
    <property type="entry name" value="F-box-like"/>
    <property type="match status" value="1"/>
</dbReference>
<proteinExistence type="predicted"/>
<dbReference type="InterPro" id="IPR036047">
    <property type="entry name" value="F-box-like_dom_sf"/>
</dbReference>
<organism evidence="2 3">
    <name type="scientific">Cyphellophora attinorum</name>
    <dbReference type="NCBI Taxonomy" id="1664694"/>
    <lineage>
        <taxon>Eukaryota</taxon>
        <taxon>Fungi</taxon>
        <taxon>Dikarya</taxon>
        <taxon>Ascomycota</taxon>
        <taxon>Pezizomycotina</taxon>
        <taxon>Eurotiomycetes</taxon>
        <taxon>Chaetothyriomycetidae</taxon>
        <taxon>Chaetothyriales</taxon>
        <taxon>Cyphellophoraceae</taxon>
        <taxon>Cyphellophora</taxon>
    </lineage>
</organism>
<name>A0A0N1HA13_9EURO</name>
<reference evidence="2 3" key="1">
    <citation type="submission" date="2015-06" db="EMBL/GenBank/DDBJ databases">
        <title>Draft genome of the ant-associated black yeast Phialophora attae CBS 131958.</title>
        <authorList>
            <person name="Moreno L.F."/>
            <person name="Stielow B.J."/>
            <person name="de Hoog S."/>
            <person name="Vicente V.A."/>
            <person name="Weiss V.A."/>
            <person name="de Vries M."/>
            <person name="Cruz L.M."/>
            <person name="Souza E.M."/>
        </authorList>
    </citation>
    <scope>NUCLEOTIDE SEQUENCE [LARGE SCALE GENOMIC DNA]</scope>
    <source>
        <strain evidence="2 3">CBS 131958</strain>
    </source>
</reference>
<dbReference type="SUPFAM" id="SSF81383">
    <property type="entry name" value="F-box domain"/>
    <property type="match status" value="1"/>
</dbReference>
<gene>
    <name evidence="2" type="ORF">AB675_7758</name>
</gene>
<sequence>MSQSRSLLDLPLELLVAIAVNLPNTCLLALRRTSVRWQRIVDGPEIASLCREQVCDETGVASNILKSDTAVQLLRDVAVVRATTKWLAAAASNHLALCLPAELALASTDFEDRIQDALFPDVLEMYAFLNAYRAVLEDNASATASAWSSIDSAQRLSGIKSLGTVARTIFLTTDLVLEVLQEPGQTFRNVLDPDLSIANEVAVWLLSNLELYRLNDLVRSNQSCERIGSLKKYVCAEIDVRPTLTVE</sequence>